<keyword evidence="2" id="KW-1185">Reference proteome</keyword>
<organism evidence="1 2">
    <name type="scientific">Nelumbo nucifera</name>
    <name type="common">Sacred lotus</name>
    <dbReference type="NCBI Taxonomy" id="4432"/>
    <lineage>
        <taxon>Eukaryota</taxon>
        <taxon>Viridiplantae</taxon>
        <taxon>Streptophyta</taxon>
        <taxon>Embryophyta</taxon>
        <taxon>Tracheophyta</taxon>
        <taxon>Spermatophyta</taxon>
        <taxon>Magnoliopsida</taxon>
        <taxon>Proteales</taxon>
        <taxon>Nelumbonaceae</taxon>
        <taxon>Nelumbo</taxon>
    </lineage>
</organism>
<evidence type="ECO:0000313" key="1">
    <source>
        <dbReference type="EMBL" id="DAD20218.1"/>
    </source>
</evidence>
<accession>A0A822XRW1</accession>
<dbReference type="AlphaFoldDB" id="A0A822XRW1"/>
<evidence type="ECO:0000313" key="2">
    <source>
        <dbReference type="Proteomes" id="UP000607653"/>
    </source>
</evidence>
<sequence>MVRNFKEGFSNLPFFVYTSGQKNARLKSGVNKTYRTSSEVQGQFSVTEKAINLLNHKEKKTKTNHFLKIKNNNNIVAEAILEAWQTISDFLVKIIPDS</sequence>
<proteinExistence type="predicted"/>
<protein>
    <submittedName>
        <fullName evidence="1">Uncharacterized protein</fullName>
    </submittedName>
</protein>
<dbReference type="Proteomes" id="UP000607653">
    <property type="component" value="Unassembled WGS sequence"/>
</dbReference>
<reference evidence="1 2" key="1">
    <citation type="journal article" date="2020" name="Mol. Biol. Evol.">
        <title>Distinct Expression and Methylation Patterns for Genes with Different Fates following a Single Whole-Genome Duplication in Flowering Plants.</title>
        <authorList>
            <person name="Shi T."/>
            <person name="Rahmani R.S."/>
            <person name="Gugger P.F."/>
            <person name="Wang M."/>
            <person name="Li H."/>
            <person name="Zhang Y."/>
            <person name="Li Z."/>
            <person name="Wang Q."/>
            <person name="Van de Peer Y."/>
            <person name="Marchal K."/>
            <person name="Chen J."/>
        </authorList>
    </citation>
    <scope>NUCLEOTIDE SEQUENCE [LARGE SCALE GENOMIC DNA]</scope>
    <source>
        <tissue evidence="1">Leaf</tissue>
    </source>
</reference>
<comment type="caution">
    <text evidence="1">The sequence shown here is derived from an EMBL/GenBank/DDBJ whole genome shotgun (WGS) entry which is preliminary data.</text>
</comment>
<gene>
    <name evidence="1" type="ORF">HUJ06_021681</name>
</gene>
<name>A0A822XRW1_NELNU</name>
<dbReference type="EMBL" id="DUZY01000001">
    <property type="protein sequence ID" value="DAD20218.1"/>
    <property type="molecule type" value="Genomic_DNA"/>
</dbReference>